<evidence type="ECO:0000313" key="10">
    <source>
        <dbReference type="EMBL" id="RHW23658.1"/>
    </source>
</evidence>
<dbReference type="GO" id="GO:0046872">
    <property type="term" value="F:metal ion binding"/>
    <property type="evidence" value="ECO:0007669"/>
    <property type="project" value="UniProtKB-KW"/>
</dbReference>
<feature type="domain" description="2Fe-2S ferredoxin-type" evidence="9">
    <location>
        <begin position="108"/>
        <end position="197"/>
    </location>
</feature>
<dbReference type="SUPFAM" id="SSF52343">
    <property type="entry name" value="Ferredoxin reductase-like, C-terminal NADP-linked domain"/>
    <property type="match status" value="1"/>
</dbReference>
<evidence type="ECO:0000256" key="8">
    <source>
        <dbReference type="ARBA" id="ARBA00023014"/>
    </source>
</evidence>
<dbReference type="GO" id="GO:0050660">
    <property type="term" value="F:flavin adenine dinucleotide binding"/>
    <property type="evidence" value="ECO:0007669"/>
    <property type="project" value="TreeGrafter"/>
</dbReference>
<keyword evidence="2" id="KW-0285">Flavoprotein</keyword>
<evidence type="ECO:0000256" key="2">
    <source>
        <dbReference type="ARBA" id="ARBA00022630"/>
    </source>
</evidence>
<comment type="cofactor">
    <cofactor evidence="1">
        <name>FAD</name>
        <dbReference type="ChEBI" id="CHEBI:57692"/>
    </cofactor>
</comment>
<keyword evidence="4" id="KW-0479">Metal-binding</keyword>
<reference evidence="10 11" key="1">
    <citation type="submission" date="2018-09" db="EMBL/GenBank/DDBJ databases">
        <title>Genome sequencing of Nocardioides immobilis CCTCC AB 2017083 for comparison to Nocardioides silvaticus.</title>
        <authorList>
            <person name="Li C."/>
            <person name="Wang G."/>
        </authorList>
    </citation>
    <scope>NUCLEOTIDE SEQUENCE [LARGE SCALE GENOMIC DNA]</scope>
    <source>
        <strain evidence="10 11">CCTCC AB 2017083</strain>
    </source>
</reference>
<dbReference type="Proteomes" id="UP000283644">
    <property type="component" value="Unassembled WGS sequence"/>
</dbReference>
<comment type="caution">
    <text evidence="10">The sequence shown here is derived from an EMBL/GenBank/DDBJ whole genome shotgun (WGS) entry which is preliminary data.</text>
</comment>
<keyword evidence="11" id="KW-1185">Reference proteome</keyword>
<dbReference type="Gene3D" id="3.10.20.30">
    <property type="match status" value="1"/>
</dbReference>
<evidence type="ECO:0000256" key="5">
    <source>
        <dbReference type="ARBA" id="ARBA00022827"/>
    </source>
</evidence>
<dbReference type="RefSeq" id="WP_118928675.1">
    <property type="nucleotide sequence ID" value="NZ_QXGH01000042.1"/>
</dbReference>
<dbReference type="Pfam" id="PF00111">
    <property type="entry name" value="Fer2"/>
    <property type="match status" value="1"/>
</dbReference>
<evidence type="ECO:0000256" key="7">
    <source>
        <dbReference type="ARBA" id="ARBA00023004"/>
    </source>
</evidence>
<keyword evidence="3" id="KW-0001">2Fe-2S</keyword>
<keyword evidence="8" id="KW-0411">Iron-sulfur</keyword>
<organism evidence="10 11">
    <name type="scientific">Nocardioides immobilis</name>
    <dbReference type="NCBI Taxonomy" id="2049295"/>
    <lineage>
        <taxon>Bacteria</taxon>
        <taxon>Bacillati</taxon>
        <taxon>Actinomycetota</taxon>
        <taxon>Actinomycetes</taxon>
        <taxon>Propionibacteriales</taxon>
        <taxon>Nocardioidaceae</taxon>
        <taxon>Nocardioides</taxon>
    </lineage>
</organism>
<dbReference type="InterPro" id="IPR006058">
    <property type="entry name" value="2Fe2S_fd_BS"/>
</dbReference>
<dbReference type="PANTHER" id="PTHR47354">
    <property type="entry name" value="NADH OXIDOREDUCTASE HCR"/>
    <property type="match status" value="1"/>
</dbReference>
<dbReference type="CDD" id="cd00207">
    <property type="entry name" value="fer2"/>
    <property type="match status" value="1"/>
</dbReference>
<evidence type="ECO:0000313" key="11">
    <source>
        <dbReference type="Proteomes" id="UP000283644"/>
    </source>
</evidence>
<dbReference type="AlphaFoldDB" id="A0A417XT57"/>
<dbReference type="InterPro" id="IPR050415">
    <property type="entry name" value="MRET"/>
</dbReference>
<accession>A0A417XT57</accession>
<dbReference type="EMBL" id="QXGH01000042">
    <property type="protein sequence ID" value="RHW23658.1"/>
    <property type="molecule type" value="Genomic_DNA"/>
</dbReference>
<dbReference type="SUPFAM" id="SSF54292">
    <property type="entry name" value="2Fe-2S ferredoxin-like"/>
    <property type="match status" value="1"/>
</dbReference>
<dbReference type="InterPro" id="IPR036010">
    <property type="entry name" value="2Fe-2S_ferredoxin-like_sf"/>
</dbReference>
<keyword evidence="7" id="KW-0408">Iron</keyword>
<evidence type="ECO:0000259" key="9">
    <source>
        <dbReference type="PROSITE" id="PS51085"/>
    </source>
</evidence>
<name>A0A417XT57_9ACTN</name>
<dbReference type="InterPro" id="IPR039261">
    <property type="entry name" value="FNR_nucleotide-bd"/>
</dbReference>
<evidence type="ECO:0000256" key="1">
    <source>
        <dbReference type="ARBA" id="ARBA00001974"/>
    </source>
</evidence>
<dbReference type="PANTHER" id="PTHR47354:SF8">
    <property type="entry name" value="1,2-PHENYLACETYL-COA EPOXIDASE, SUBUNIT E"/>
    <property type="match status" value="1"/>
</dbReference>
<dbReference type="GO" id="GO:0016491">
    <property type="term" value="F:oxidoreductase activity"/>
    <property type="evidence" value="ECO:0007669"/>
    <property type="project" value="UniProtKB-KW"/>
</dbReference>
<dbReference type="InterPro" id="IPR012675">
    <property type="entry name" value="Beta-grasp_dom_sf"/>
</dbReference>
<protein>
    <recommendedName>
        <fullName evidence="9">2Fe-2S ferredoxin-type domain-containing protein</fullName>
    </recommendedName>
</protein>
<proteinExistence type="predicted"/>
<sequence length="197" mass="21434">MALIYASRDENSVIFAEELRRLEVEYHPRLTVVHWLESLQGIPSDALSGHLARYARREAFVCGPAPFMELTERVLVQCGTPTELIRTERFVSIAGDPFDTSNPSGPSARVHATIDGTTHEVSWPASRPLLDALLAAGVDAPYSCREGSCSACVCLLVEGEVSMVSNEILDVEDLAAGMILGCQARPVTEEVRVTYDG</sequence>
<dbReference type="PROSITE" id="PS51085">
    <property type="entry name" value="2FE2S_FER_2"/>
    <property type="match status" value="1"/>
</dbReference>
<dbReference type="OrthoDB" id="9796486at2"/>
<evidence type="ECO:0000256" key="3">
    <source>
        <dbReference type="ARBA" id="ARBA00022714"/>
    </source>
</evidence>
<evidence type="ECO:0000256" key="6">
    <source>
        <dbReference type="ARBA" id="ARBA00023002"/>
    </source>
</evidence>
<keyword evidence="5" id="KW-0274">FAD</keyword>
<gene>
    <name evidence="10" type="ORF">D0Z08_28505</name>
</gene>
<dbReference type="InterPro" id="IPR001041">
    <property type="entry name" value="2Fe-2S_ferredoxin-type"/>
</dbReference>
<dbReference type="PROSITE" id="PS00197">
    <property type="entry name" value="2FE2S_FER_1"/>
    <property type="match status" value="1"/>
</dbReference>
<keyword evidence="6" id="KW-0560">Oxidoreductase</keyword>
<dbReference type="Gene3D" id="3.40.50.80">
    <property type="entry name" value="Nucleotide-binding domain of ferredoxin-NADP reductase (FNR) module"/>
    <property type="match status" value="1"/>
</dbReference>
<dbReference type="GO" id="GO:0051537">
    <property type="term" value="F:2 iron, 2 sulfur cluster binding"/>
    <property type="evidence" value="ECO:0007669"/>
    <property type="project" value="UniProtKB-KW"/>
</dbReference>
<evidence type="ECO:0000256" key="4">
    <source>
        <dbReference type="ARBA" id="ARBA00022723"/>
    </source>
</evidence>